<gene>
    <name evidence="7" type="ORF">LSINAPIS_LOCUS5872</name>
</gene>
<dbReference type="GO" id="GO:0034454">
    <property type="term" value="P:microtubule anchoring at centrosome"/>
    <property type="evidence" value="ECO:0007669"/>
    <property type="project" value="TreeGrafter"/>
</dbReference>
<sequence>MDDANMNHYEKQLYCVFKTFDIDNEEALDKRAVLELCDALQLEEQGSALVDSLFEQRSSRVTFTQFRNGLLSVIGGEGQSTAPAPRSPTSPNNCCSSPIHSAADGVLSRTTLQSDDDSSSGRECVPRVTFGSKKYGRRSRPSKISCEDSPRHRVASESRLHNARNKQHFKYKRSSSAMETRSDSLQDNLQGSHLEHNQNVDRIQALALCRGLNMHGVDQNFVDRVFEDSKSEQITVGMFFDRLNASLQSSIDSTLDMSVSSSEECLDMEYTMSDVIVQAWERVGVPKPQRLLNDLGFSAVGIQLQDLERCLDDELQALNSSSIISDPQSLLLLASHTVAQLRLEKIKIKLEIALGERDKLRLDLKEANKRSRMLAQDVDENHAKIEAELKASLQQLEARHADIVKAVTAEASVEREHATSLRQKLEAEIACRTDLENRLKTELTTFSERQQELEERVKEADSRVSQTEKECSRIVRETQLAAEQSSMLLEDERGRSAELNSRLQELIMENQKLRDRNDELCAELESAAKSTVGPVYSEAACWREETAVAPSPTHSTPLSQRGSFMSDDESKCKHDAERILQVIAEKLRSLPVAAEDVSRCARCDAVCELQVMVGRELPADLVRSWDTDLSTANANDSEKENLKSLVKELELSLEQLREEYERCEEYWAGKVRADRERYEDEQRADDERLAQLADKIASYERQFAPAPPESSALPALPESALEEQYLQLETESRAQRAAAEHQLRCK</sequence>
<reference evidence="7 8" key="1">
    <citation type="submission" date="2017-07" db="EMBL/GenBank/DDBJ databases">
        <authorList>
            <person name="Talla V."/>
            <person name="Backstrom N."/>
        </authorList>
    </citation>
    <scope>NUCLEOTIDE SEQUENCE [LARGE SCALE GENOMIC DNA]</scope>
</reference>
<evidence type="ECO:0000256" key="6">
    <source>
        <dbReference type="SAM" id="MobiDB-lite"/>
    </source>
</evidence>
<dbReference type="PANTHER" id="PTHR18905:SF13">
    <property type="entry name" value="NON-CENTROSOMAL MICROTUBULE ARRAY"/>
    <property type="match status" value="1"/>
</dbReference>
<organism evidence="7 8">
    <name type="scientific">Leptidea sinapis</name>
    <dbReference type="NCBI Taxonomy" id="189913"/>
    <lineage>
        <taxon>Eukaryota</taxon>
        <taxon>Metazoa</taxon>
        <taxon>Ecdysozoa</taxon>
        <taxon>Arthropoda</taxon>
        <taxon>Hexapoda</taxon>
        <taxon>Insecta</taxon>
        <taxon>Pterygota</taxon>
        <taxon>Neoptera</taxon>
        <taxon>Endopterygota</taxon>
        <taxon>Lepidoptera</taxon>
        <taxon>Glossata</taxon>
        <taxon>Ditrysia</taxon>
        <taxon>Papilionoidea</taxon>
        <taxon>Pieridae</taxon>
        <taxon>Dismorphiinae</taxon>
        <taxon>Leptidea</taxon>
    </lineage>
</organism>
<evidence type="ECO:0008006" key="9">
    <source>
        <dbReference type="Google" id="ProtNLM"/>
    </source>
</evidence>
<evidence type="ECO:0000256" key="1">
    <source>
        <dbReference type="ARBA" id="ARBA00004300"/>
    </source>
</evidence>
<feature type="region of interest" description="Disordered" evidence="6">
    <location>
        <begin position="77"/>
        <end position="98"/>
    </location>
</feature>
<feature type="coiled-coil region" evidence="5">
    <location>
        <begin position="343"/>
        <end position="395"/>
    </location>
</feature>
<feature type="coiled-coil region" evidence="5">
    <location>
        <begin position="635"/>
        <end position="695"/>
    </location>
</feature>
<feature type="compositionally biased region" description="Polar residues" evidence="6">
    <location>
        <begin position="552"/>
        <end position="563"/>
    </location>
</feature>
<feature type="region of interest" description="Disordered" evidence="6">
    <location>
        <begin position="547"/>
        <end position="567"/>
    </location>
</feature>
<name>A0A5E4Q9F5_9NEOP</name>
<feature type="coiled-coil region" evidence="5">
    <location>
        <begin position="436"/>
        <end position="530"/>
    </location>
</feature>
<protein>
    <recommendedName>
        <fullName evidence="9">EF-hand domain-containing protein</fullName>
    </recommendedName>
</protein>
<comment type="subcellular location">
    <subcellularLocation>
        <location evidence="1">Cytoplasm</location>
        <location evidence="1">Cytoskeleton</location>
        <location evidence="1">Microtubule organizing center</location>
        <location evidence="1">Centrosome</location>
    </subcellularLocation>
</comment>
<dbReference type="GO" id="GO:0005813">
    <property type="term" value="C:centrosome"/>
    <property type="evidence" value="ECO:0007669"/>
    <property type="project" value="UniProtKB-SubCell"/>
</dbReference>
<dbReference type="AlphaFoldDB" id="A0A5E4Q9F5"/>
<keyword evidence="4" id="KW-0206">Cytoskeleton</keyword>
<evidence type="ECO:0000256" key="5">
    <source>
        <dbReference type="SAM" id="Coils"/>
    </source>
</evidence>
<feature type="compositionally biased region" description="Low complexity" evidence="6">
    <location>
        <begin position="80"/>
        <end position="98"/>
    </location>
</feature>
<feature type="non-terminal residue" evidence="7">
    <location>
        <position position="746"/>
    </location>
</feature>
<accession>A0A5E4Q9F5</accession>
<keyword evidence="5" id="KW-0175">Coiled coil</keyword>
<keyword evidence="2" id="KW-0963">Cytoplasm</keyword>
<proteinExistence type="predicted"/>
<dbReference type="PANTHER" id="PTHR18905">
    <property type="entry name" value="NINEIN"/>
    <property type="match status" value="1"/>
</dbReference>
<evidence type="ECO:0000256" key="4">
    <source>
        <dbReference type="ARBA" id="ARBA00023212"/>
    </source>
</evidence>
<evidence type="ECO:0000313" key="8">
    <source>
        <dbReference type="Proteomes" id="UP000324832"/>
    </source>
</evidence>
<evidence type="ECO:0000313" key="7">
    <source>
        <dbReference type="EMBL" id="VVC93748.1"/>
    </source>
</evidence>
<evidence type="ECO:0000256" key="3">
    <source>
        <dbReference type="ARBA" id="ARBA00022553"/>
    </source>
</evidence>
<dbReference type="EMBL" id="FZQP02001759">
    <property type="protein sequence ID" value="VVC93748.1"/>
    <property type="molecule type" value="Genomic_DNA"/>
</dbReference>
<evidence type="ECO:0000256" key="2">
    <source>
        <dbReference type="ARBA" id="ARBA00022490"/>
    </source>
</evidence>
<dbReference type="Proteomes" id="UP000324832">
    <property type="component" value="Unassembled WGS sequence"/>
</dbReference>
<keyword evidence="8" id="KW-1185">Reference proteome</keyword>
<feature type="compositionally biased region" description="Basic and acidic residues" evidence="6">
    <location>
        <begin position="145"/>
        <end position="158"/>
    </location>
</feature>
<keyword evidence="3" id="KW-0597">Phosphoprotein</keyword>
<feature type="region of interest" description="Disordered" evidence="6">
    <location>
        <begin position="131"/>
        <end position="158"/>
    </location>
</feature>